<dbReference type="EMBL" id="JANBPW010000689">
    <property type="protein sequence ID" value="KAJ1948582.1"/>
    <property type="molecule type" value="Genomic_DNA"/>
</dbReference>
<keyword evidence="2" id="KW-1185">Reference proteome</keyword>
<evidence type="ECO:0000313" key="1">
    <source>
        <dbReference type="EMBL" id="KAJ1948582.1"/>
    </source>
</evidence>
<name>A0ACC1JDR9_9FUNG</name>
<proteinExistence type="predicted"/>
<organism evidence="1 2">
    <name type="scientific">Linderina macrospora</name>
    <dbReference type="NCBI Taxonomy" id="4868"/>
    <lineage>
        <taxon>Eukaryota</taxon>
        <taxon>Fungi</taxon>
        <taxon>Fungi incertae sedis</taxon>
        <taxon>Zoopagomycota</taxon>
        <taxon>Kickxellomycotina</taxon>
        <taxon>Kickxellomycetes</taxon>
        <taxon>Kickxellales</taxon>
        <taxon>Kickxellaceae</taxon>
        <taxon>Linderina</taxon>
    </lineage>
</organism>
<evidence type="ECO:0000313" key="2">
    <source>
        <dbReference type="Proteomes" id="UP001150603"/>
    </source>
</evidence>
<comment type="caution">
    <text evidence="1">The sequence shown here is derived from an EMBL/GenBank/DDBJ whole genome shotgun (WGS) entry which is preliminary data.</text>
</comment>
<reference evidence="1" key="1">
    <citation type="submission" date="2022-07" db="EMBL/GenBank/DDBJ databases">
        <title>Phylogenomic reconstructions and comparative analyses of Kickxellomycotina fungi.</title>
        <authorList>
            <person name="Reynolds N.K."/>
            <person name="Stajich J.E."/>
            <person name="Barry K."/>
            <person name="Grigoriev I.V."/>
            <person name="Crous P."/>
            <person name="Smith M.E."/>
        </authorList>
    </citation>
    <scope>NUCLEOTIDE SEQUENCE</scope>
    <source>
        <strain evidence="1">NRRL 5244</strain>
    </source>
</reference>
<dbReference type="Proteomes" id="UP001150603">
    <property type="component" value="Unassembled WGS sequence"/>
</dbReference>
<accession>A0ACC1JDR9</accession>
<protein>
    <submittedName>
        <fullName evidence="1">Uncharacterized protein</fullName>
    </submittedName>
</protein>
<gene>
    <name evidence="1" type="ORF">FBU59_001525</name>
</gene>
<sequence length="234" mass="27040">MCTSIVFSGMWKRLTKVQKYKWCVRKVSILHAVFIVTQALVIIANMDLRRNPVHGTDPVAEKAFTVTVGYFLWDIVNTYQNLHVNGWGFMIHAVLSFGVYMLAYSPLLQYYGACFMMFEVSTIFLNIHLGLNDLGWTDYVMYFINGMAVVSSFFFARLVYGTMLTINVWRELKNSAIPISPLASAYIRFANMVLLGMSYYWFYLIIKETKNTVLDADLIRALDEMDKKEMKEKA</sequence>